<evidence type="ECO:0000313" key="2">
    <source>
        <dbReference type="EMBL" id="OJI86705.1"/>
    </source>
</evidence>
<evidence type="ECO:0000256" key="1">
    <source>
        <dbReference type="SAM" id="SignalP"/>
    </source>
</evidence>
<sequence length="73" mass="7943">MTTHGLVAANELVMVLTMVSFHSSAQGIAHANNQKLSREGWDRQIVLSSLGPKVLDYPIKHDPGSCQWLAGKT</sequence>
<organism evidence="2 3">
    <name type="scientific">Aspergillus tubingensis (strain CBS 134.48)</name>
    <dbReference type="NCBI Taxonomy" id="767770"/>
    <lineage>
        <taxon>Eukaryota</taxon>
        <taxon>Fungi</taxon>
        <taxon>Dikarya</taxon>
        <taxon>Ascomycota</taxon>
        <taxon>Pezizomycotina</taxon>
        <taxon>Eurotiomycetes</taxon>
        <taxon>Eurotiomycetidae</taxon>
        <taxon>Eurotiales</taxon>
        <taxon>Aspergillaceae</taxon>
        <taxon>Aspergillus</taxon>
        <taxon>Aspergillus subgen. Circumdati</taxon>
    </lineage>
</organism>
<name>A0A1L9NBS6_ASPTC</name>
<protein>
    <recommendedName>
        <fullName evidence="4">Secreted protein</fullName>
    </recommendedName>
</protein>
<accession>A0A1L9NBS6</accession>
<gene>
    <name evidence="2" type="ORF">ASPTUDRAFT_39672</name>
</gene>
<dbReference type="AlphaFoldDB" id="A0A1L9NBS6"/>
<keyword evidence="3" id="KW-1185">Reference proteome</keyword>
<reference evidence="3" key="1">
    <citation type="journal article" date="2017" name="Genome Biol.">
        <title>Comparative genomics reveals high biological diversity and specific adaptations in the industrially and medically important fungal genus Aspergillus.</title>
        <authorList>
            <person name="de Vries R.P."/>
            <person name="Riley R."/>
            <person name="Wiebenga A."/>
            <person name="Aguilar-Osorio G."/>
            <person name="Amillis S."/>
            <person name="Uchima C.A."/>
            <person name="Anderluh G."/>
            <person name="Asadollahi M."/>
            <person name="Askin M."/>
            <person name="Barry K."/>
            <person name="Battaglia E."/>
            <person name="Bayram O."/>
            <person name="Benocci T."/>
            <person name="Braus-Stromeyer S.A."/>
            <person name="Caldana C."/>
            <person name="Canovas D."/>
            <person name="Cerqueira G.C."/>
            <person name="Chen F."/>
            <person name="Chen W."/>
            <person name="Choi C."/>
            <person name="Clum A."/>
            <person name="Dos Santos R.A."/>
            <person name="Damasio A.R."/>
            <person name="Diallinas G."/>
            <person name="Emri T."/>
            <person name="Fekete E."/>
            <person name="Flipphi M."/>
            <person name="Freyberg S."/>
            <person name="Gallo A."/>
            <person name="Gournas C."/>
            <person name="Habgood R."/>
            <person name="Hainaut M."/>
            <person name="Harispe M.L."/>
            <person name="Henrissat B."/>
            <person name="Hilden K.S."/>
            <person name="Hope R."/>
            <person name="Hossain A."/>
            <person name="Karabika E."/>
            <person name="Karaffa L."/>
            <person name="Karanyi Z."/>
            <person name="Krasevec N."/>
            <person name="Kuo A."/>
            <person name="Kusch H."/>
            <person name="LaButti K."/>
            <person name="Lagendijk E.L."/>
            <person name="Lapidus A."/>
            <person name="Levasseur A."/>
            <person name="Lindquist E."/>
            <person name="Lipzen A."/>
            <person name="Logrieco A.F."/>
            <person name="MacCabe A."/>
            <person name="Maekelae M.R."/>
            <person name="Malavazi I."/>
            <person name="Melin P."/>
            <person name="Meyer V."/>
            <person name="Mielnichuk N."/>
            <person name="Miskei M."/>
            <person name="Molnar A.P."/>
            <person name="Mule G."/>
            <person name="Ngan C.Y."/>
            <person name="Orejas M."/>
            <person name="Orosz E."/>
            <person name="Ouedraogo J.P."/>
            <person name="Overkamp K.M."/>
            <person name="Park H.-S."/>
            <person name="Perrone G."/>
            <person name="Piumi F."/>
            <person name="Punt P.J."/>
            <person name="Ram A.F."/>
            <person name="Ramon A."/>
            <person name="Rauscher S."/>
            <person name="Record E."/>
            <person name="Riano-Pachon D.M."/>
            <person name="Robert V."/>
            <person name="Roehrig J."/>
            <person name="Ruller R."/>
            <person name="Salamov A."/>
            <person name="Salih N.S."/>
            <person name="Samson R.A."/>
            <person name="Sandor E."/>
            <person name="Sanguinetti M."/>
            <person name="Schuetze T."/>
            <person name="Sepcic K."/>
            <person name="Shelest E."/>
            <person name="Sherlock G."/>
            <person name="Sophianopoulou V."/>
            <person name="Squina F.M."/>
            <person name="Sun H."/>
            <person name="Susca A."/>
            <person name="Todd R.B."/>
            <person name="Tsang A."/>
            <person name="Unkles S.E."/>
            <person name="van de Wiele N."/>
            <person name="van Rossen-Uffink D."/>
            <person name="Oliveira J.V."/>
            <person name="Vesth T.C."/>
            <person name="Visser J."/>
            <person name="Yu J.-H."/>
            <person name="Zhou M."/>
            <person name="Andersen M.R."/>
            <person name="Archer D.B."/>
            <person name="Baker S.E."/>
            <person name="Benoit I."/>
            <person name="Brakhage A.A."/>
            <person name="Braus G.H."/>
            <person name="Fischer R."/>
            <person name="Frisvad J.C."/>
            <person name="Goldman G.H."/>
            <person name="Houbraken J."/>
            <person name="Oakley B."/>
            <person name="Pocsi I."/>
            <person name="Scazzocchio C."/>
            <person name="Seiboth B."/>
            <person name="vanKuyk P.A."/>
            <person name="Wortman J."/>
            <person name="Dyer P.S."/>
            <person name="Grigoriev I.V."/>
        </authorList>
    </citation>
    <scope>NUCLEOTIDE SEQUENCE [LARGE SCALE GENOMIC DNA]</scope>
    <source>
        <strain evidence="3">CBS 134.48</strain>
    </source>
</reference>
<dbReference type="VEuPathDB" id="FungiDB:ASPTUDRAFT_39672"/>
<dbReference type="EMBL" id="KV878187">
    <property type="protein sequence ID" value="OJI86705.1"/>
    <property type="molecule type" value="Genomic_DNA"/>
</dbReference>
<proteinExistence type="predicted"/>
<evidence type="ECO:0000313" key="3">
    <source>
        <dbReference type="Proteomes" id="UP000184304"/>
    </source>
</evidence>
<feature type="chain" id="PRO_5012386051" description="Secreted protein" evidence="1">
    <location>
        <begin position="26"/>
        <end position="73"/>
    </location>
</feature>
<evidence type="ECO:0008006" key="4">
    <source>
        <dbReference type="Google" id="ProtNLM"/>
    </source>
</evidence>
<feature type="signal peptide" evidence="1">
    <location>
        <begin position="1"/>
        <end position="25"/>
    </location>
</feature>
<dbReference type="Proteomes" id="UP000184304">
    <property type="component" value="Unassembled WGS sequence"/>
</dbReference>
<keyword evidence="1" id="KW-0732">Signal</keyword>